<feature type="transmembrane region" description="Helical" evidence="1">
    <location>
        <begin position="308"/>
        <end position="326"/>
    </location>
</feature>
<feature type="transmembrane region" description="Helical" evidence="1">
    <location>
        <begin position="98"/>
        <end position="117"/>
    </location>
</feature>
<sequence length="404" mass="42878">MTDTDRAAASAASRSGGPAVFSAAFRVFFLLAGLHATLAVALWALWLAVPGGAALGPATHPVGWHAHEMLFGFTVATAAGFLLTAVPHWTGCAEPGRGTVMLLAGLWLAGRIGLWAAGLLPEWLVAAVDLAFLPVLIGVLARALLPTRKPRNQVFLPLLMVWWLCTLLSHLEFMGIAATGTYGRRLAIDVAAVMMVLIGGRIVPTFTRNWMQAHGRPDSVRQDGALEKVAVGLALLMLILHALGAWWWLTGIAALLAGVAVLWRLSHWNGMATLAEPILFVLHVGYAWIGIAFLTEAAAHLFDWLPPTTAWHAMTVGAVGTMTLAVMSRAALGHSGRVIVAAPLTSLAFLLVGMAALVRVFGPALKPGAYLGLMVSSGVLWSLAFLCFLVVYAPILTQPRRIAP</sequence>
<keyword evidence="3" id="KW-1185">Reference proteome</keyword>
<keyword evidence="1" id="KW-0472">Membrane</keyword>
<dbReference type="RefSeq" id="WP_141415092.1">
    <property type="nucleotide sequence ID" value="NZ_OCNJ01000003.1"/>
</dbReference>
<name>A0A286GE81_9PROT</name>
<dbReference type="Pfam" id="PF05940">
    <property type="entry name" value="NnrS"/>
    <property type="match status" value="1"/>
</dbReference>
<dbReference type="Proteomes" id="UP000219621">
    <property type="component" value="Unassembled WGS sequence"/>
</dbReference>
<organism evidence="2 3">
    <name type="scientific">Caenispirillum bisanense</name>
    <dbReference type="NCBI Taxonomy" id="414052"/>
    <lineage>
        <taxon>Bacteria</taxon>
        <taxon>Pseudomonadati</taxon>
        <taxon>Pseudomonadota</taxon>
        <taxon>Alphaproteobacteria</taxon>
        <taxon>Rhodospirillales</taxon>
        <taxon>Novispirillaceae</taxon>
        <taxon>Caenispirillum</taxon>
    </lineage>
</organism>
<dbReference type="InterPro" id="IPR010266">
    <property type="entry name" value="NnrS"/>
</dbReference>
<proteinExistence type="predicted"/>
<dbReference type="OrthoDB" id="9770040at2"/>
<accession>A0A286GE81</accession>
<evidence type="ECO:0000256" key="1">
    <source>
        <dbReference type="SAM" id="Phobius"/>
    </source>
</evidence>
<evidence type="ECO:0000313" key="3">
    <source>
        <dbReference type="Proteomes" id="UP000219621"/>
    </source>
</evidence>
<feature type="transmembrane region" description="Helical" evidence="1">
    <location>
        <begin position="224"/>
        <end position="240"/>
    </location>
</feature>
<evidence type="ECO:0000313" key="2">
    <source>
        <dbReference type="EMBL" id="SOD93833.1"/>
    </source>
</evidence>
<feature type="transmembrane region" description="Helical" evidence="1">
    <location>
        <begin position="23"/>
        <end position="49"/>
    </location>
</feature>
<feature type="transmembrane region" description="Helical" evidence="1">
    <location>
        <begin position="278"/>
        <end position="302"/>
    </location>
</feature>
<feature type="transmembrane region" description="Helical" evidence="1">
    <location>
        <begin position="157"/>
        <end position="180"/>
    </location>
</feature>
<keyword evidence="1" id="KW-1133">Transmembrane helix</keyword>
<feature type="transmembrane region" description="Helical" evidence="1">
    <location>
        <begin position="370"/>
        <end position="395"/>
    </location>
</feature>
<feature type="transmembrane region" description="Helical" evidence="1">
    <location>
        <begin position="123"/>
        <end position="145"/>
    </location>
</feature>
<dbReference type="AlphaFoldDB" id="A0A286GE81"/>
<dbReference type="EMBL" id="OCNJ01000003">
    <property type="protein sequence ID" value="SOD93833.1"/>
    <property type="molecule type" value="Genomic_DNA"/>
</dbReference>
<protein>
    <submittedName>
        <fullName evidence="2">Uncharacterized protein involved in response to NO</fullName>
    </submittedName>
</protein>
<feature type="transmembrane region" description="Helical" evidence="1">
    <location>
        <begin position="246"/>
        <end position="266"/>
    </location>
</feature>
<keyword evidence="1" id="KW-0812">Transmembrane</keyword>
<feature type="transmembrane region" description="Helical" evidence="1">
    <location>
        <begin position="338"/>
        <end position="358"/>
    </location>
</feature>
<gene>
    <name evidence="2" type="ORF">SAMN05421508_103220</name>
</gene>
<feature type="transmembrane region" description="Helical" evidence="1">
    <location>
        <begin position="69"/>
        <end position="86"/>
    </location>
</feature>
<reference evidence="2 3" key="1">
    <citation type="submission" date="2017-09" db="EMBL/GenBank/DDBJ databases">
        <authorList>
            <person name="Ehlers B."/>
            <person name="Leendertz F.H."/>
        </authorList>
    </citation>
    <scope>NUCLEOTIDE SEQUENCE [LARGE SCALE GENOMIC DNA]</scope>
    <source>
        <strain evidence="2 3">USBA 140</strain>
    </source>
</reference>
<feature type="transmembrane region" description="Helical" evidence="1">
    <location>
        <begin position="186"/>
        <end position="203"/>
    </location>
</feature>